<evidence type="ECO:0000259" key="3">
    <source>
        <dbReference type="Pfam" id="PF26109"/>
    </source>
</evidence>
<dbReference type="RefSeq" id="WP_070985948.1">
    <property type="nucleotide sequence ID" value="NZ_MKJU01000027.1"/>
</dbReference>
<feature type="domain" description="WYL" evidence="1">
    <location>
        <begin position="112"/>
        <end position="179"/>
    </location>
</feature>
<dbReference type="PROSITE" id="PS52050">
    <property type="entry name" value="WYL"/>
    <property type="match status" value="1"/>
</dbReference>
<proteinExistence type="predicted"/>
<dbReference type="InterPro" id="IPR016634">
    <property type="entry name" value="CapW-like"/>
</dbReference>
<dbReference type="InterPro" id="IPR059019">
    <property type="entry name" value="WHD_CapW"/>
</dbReference>
<evidence type="ECO:0000313" key="5">
    <source>
        <dbReference type="Proteomes" id="UP000179786"/>
    </source>
</evidence>
<evidence type="ECO:0000259" key="2">
    <source>
        <dbReference type="Pfam" id="PF26107"/>
    </source>
</evidence>
<dbReference type="OrthoDB" id="6400324at2"/>
<reference evidence="4 5" key="1">
    <citation type="submission" date="2016-09" db="EMBL/GenBank/DDBJ databases">
        <title>Pseudoalteromonas amylolytica sp. nov., isolated from the surface seawater.</title>
        <authorList>
            <person name="Wu Y.-H."/>
            <person name="Cheng H."/>
            <person name="Jin X.-B."/>
            <person name="Wang C.-S."/>
            <person name="Xu X.-W."/>
        </authorList>
    </citation>
    <scope>NUCLEOTIDE SEQUENCE [LARGE SCALE GENOMIC DNA]</scope>
    <source>
        <strain evidence="4 5">JW1</strain>
    </source>
</reference>
<dbReference type="Proteomes" id="UP000179786">
    <property type="component" value="Unassembled WGS sequence"/>
</dbReference>
<dbReference type="PANTHER" id="PTHR34580">
    <property type="match status" value="1"/>
</dbReference>
<name>A0A1S1MTZ6_9GAMM</name>
<keyword evidence="5" id="KW-1185">Reference proteome</keyword>
<gene>
    <name evidence="4" type="ORF">BET10_14430</name>
</gene>
<dbReference type="InterPro" id="IPR051534">
    <property type="entry name" value="CBASS_pafABC_assoc_protein"/>
</dbReference>
<feature type="domain" description="DNA-binding transcriptional repressor CapW C-terminal dimerisation" evidence="2">
    <location>
        <begin position="200"/>
        <end position="264"/>
    </location>
</feature>
<dbReference type="AlphaFoldDB" id="A0A1S1MTZ6"/>
<evidence type="ECO:0000313" key="4">
    <source>
        <dbReference type="EMBL" id="OHU89979.1"/>
    </source>
</evidence>
<sequence length="278" mass="32287">MAIKEEDYFRYLEALLFWEGQIQTGVFQSKFGLSRPSASKYLNRFIEEQALDVYYNESEKAHCLATPFTPKLISDSFTEYTQRVIDAHLHNSFERSPLRVLAVPHRKLEPQLLRPILTACRKQSALDIRYQSIKHNGETERIIRPHSMVNTGLRYHLRAYCEASDSFRDFSLSRILSAEPDYSCKAQKGIQEDTLWQTPVELVIMPDPRLSLYAQQVIARDFNMQNQRATIVTNAALINYLISILRLDFQHPNPEAQQIVIVPECYRELSARGFLWNG</sequence>
<feature type="domain" description="DNA-binding transcriptional repressor CapW winged helix-turn-helix" evidence="3">
    <location>
        <begin position="9"/>
        <end position="82"/>
    </location>
</feature>
<dbReference type="EMBL" id="MKJU01000027">
    <property type="protein sequence ID" value="OHU89979.1"/>
    <property type="molecule type" value="Genomic_DNA"/>
</dbReference>
<dbReference type="Pfam" id="PF26107">
    <property type="entry name" value="BrxR_CTD"/>
    <property type="match status" value="1"/>
</dbReference>
<dbReference type="PANTHER" id="PTHR34580:SF3">
    <property type="entry name" value="PROTEIN PAFB"/>
    <property type="match status" value="1"/>
</dbReference>
<organism evidence="4 5">
    <name type="scientific">Pseudoalteromonas amylolytica</name>
    <dbReference type="NCBI Taxonomy" id="1859457"/>
    <lineage>
        <taxon>Bacteria</taxon>
        <taxon>Pseudomonadati</taxon>
        <taxon>Pseudomonadota</taxon>
        <taxon>Gammaproteobacteria</taxon>
        <taxon>Alteromonadales</taxon>
        <taxon>Pseudoalteromonadaceae</taxon>
        <taxon>Pseudoalteromonas</taxon>
    </lineage>
</organism>
<dbReference type="PIRSF" id="PIRSF015558">
    <property type="entry name" value="Txn_reg_DeoR_prd"/>
    <property type="match status" value="1"/>
</dbReference>
<comment type="caution">
    <text evidence="4">The sequence shown here is derived from an EMBL/GenBank/DDBJ whole genome shotgun (WGS) entry which is preliminary data.</text>
</comment>
<dbReference type="STRING" id="1859457.BET10_14430"/>
<evidence type="ECO:0000259" key="1">
    <source>
        <dbReference type="Pfam" id="PF13280"/>
    </source>
</evidence>
<dbReference type="InterPro" id="IPR026881">
    <property type="entry name" value="WYL_dom"/>
</dbReference>
<dbReference type="InterPro" id="IPR059020">
    <property type="entry name" value="CapW_CTD"/>
</dbReference>
<dbReference type="Pfam" id="PF13280">
    <property type="entry name" value="WYL"/>
    <property type="match status" value="1"/>
</dbReference>
<accession>A0A1S1MTZ6</accession>
<protein>
    <submittedName>
        <fullName evidence="4">WYL domain-containing protein</fullName>
    </submittedName>
</protein>
<dbReference type="Pfam" id="PF26109">
    <property type="entry name" value="WHD_BrxR"/>
    <property type="match status" value="1"/>
</dbReference>